<keyword evidence="1" id="KW-0812">Transmembrane</keyword>
<accession>A0A1I7WHW5</accession>
<feature type="transmembrane region" description="Helical" evidence="1">
    <location>
        <begin position="122"/>
        <end position="144"/>
    </location>
</feature>
<keyword evidence="1" id="KW-0472">Membrane</keyword>
<evidence type="ECO:0000256" key="1">
    <source>
        <dbReference type="SAM" id="Phobius"/>
    </source>
</evidence>
<organism evidence="2 3">
    <name type="scientific">Heterorhabditis bacteriophora</name>
    <name type="common">Entomopathogenic nematode worm</name>
    <dbReference type="NCBI Taxonomy" id="37862"/>
    <lineage>
        <taxon>Eukaryota</taxon>
        <taxon>Metazoa</taxon>
        <taxon>Ecdysozoa</taxon>
        <taxon>Nematoda</taxon>
        <taxon>Chromadorea</taxon>
        <taxon>Rhabditida</taxon>
        <taxon>Rhabditina</taxon>
        <taxon>Rhabditomorpha</taxon>
        <taxon>Strongyloidea</taxon>
        <taxon>Heterorhabditidae</taxon>
        <taxon>Heterorhabditis</taxon>
    </lineage>
</organism>
<dbReference type="WBParaSite" id="Hba_04602">
    <property type="protein sequence ID" value="Hba_04602"/>
    <property type="gene ID" value="Hba_04602"/>
</dbReference>
<dbReference type="Proteomes" id="UP000095283">
    <property type="component" value="Unplaced"/>
</dbReference>
<keyword evidence="1" id="KW-1133">Transmembrane helix</keyword>
<name>A0A1I7WHW5_HETBA</name>
<evidence type="ECO:0000313" key="2">
    <source>
        <dbReference type="Proteomes" id="UP000095283"/>
    </source>
</evidence>
<evidence type="ECO:0000313" key="3">
    <source>
        <dbReference type="WBParaSite" id="Hba_04602"/>
    </source>
</evidence>
<proteinExistence type="predicted"/>
<protein>
    <submittedName>
        <fullName evidence="3">Transmembrane protein</fullName>
    </submittedName>
</protein>
<sequence>MLVVFHGELCVKQSILNLKFVIISYDYVFASFVKYVCHTSSYFRPPMMESMDDSVNSSKNRRRLNTFVGKIRRRQHEKEYMSHRHVSFFQFVDNFHVAGIHMSPNMGSLILNKDPLKRLFCIIFYLLLLTTLLSIDNILEFIIFQRGFNKHYQRLNICGRSAYQWLGGSPSVISHLKIAFPQFNLRCKFWGINKHFEIQNIVTREKSCNKHRLHIAFFCNSAFMAILL</sequence>
<dbReference type="AlphaFoldDB" id="A0A1I7WHW5"/>
<keyword evidence="2" id="KW-1185">Reference proteome</keyword>
<reference evidence="3" key="1">
    <citation type="submission" date="2016-11" db="UniProtKB">
        <authorList>
            <consortium name="WormBaseParasite"/>
        </authorList>
    </citation>
    <scope>IDENTIFICATION</scope>
</reference>